<organism evidence="2 3">
    <name type="scientific">Treponema lecithinolyticum ATCC 700332</name>
    <dbReference type="NCBI Taxonomy" id="1321815"/>
    <lineage>
        <taxon>Bacteria</taxon>
        <taxon>Pseudomonadati</taxon>
        <taxon>Spirochaetota</taxon>
        <taxon>Spirochaetia</taxon>
        <taxon>Spirochaetales</taxon>
        <taxon>Treponemataceae</taxon>
        <taxon>Treponema</taxon>
    </lineage>
</organism>
<evidence type="ECO:0000256" key="1">
    <source>
        <dbReference type="SAM" id="Phobius"/>
    </source>
</evidence>
<keyword evidence="1" id="KW-0812">Transmembrane</keyword>
<dbReference type="EMBL" id="AWVH01000039">
    <property type="protein sequence ID" value="ERJ91965.1"/>
    <property type="molecule type" value="Genomic_DNA"/>
</dbReference>
<evidence type="ECO:0000313" key="3">
    <source>
        <dbReference type="Proteomes" id="UP000016649"/>
    </source>
</evidence>
<keyword evidence="3" id="KW-1185">Reference proteome</keyword>
<accession>A0ABN0NX33</accession>
<proteinExistence type="predicted"/>
<comment type="caution">
    <text evidence="2">The sequence shown here is derived from an EMBL/GenBank/DDBJ whole genome shotgun (WGS) entry which is preliminary data.</text>
</comment>
<keyword evidence="1" id="KW-0472">Membrane</keyword>
<reference evidence="2 3" key="1">
    <citation type="submission" date="2013-08" db="EMBL/GenBank/DDBJ databases">
        <authorList>
            <person name="Weinstock G."/>
            <person name="Sodergren E."/>
            <person name="Wylie T."/>
            <person name="Fulton L."/>
            <person name="Fulton R."/>
            <person name="Fronick C."/>
            <person name="O'Laughlin M."/>
            <person name="Godfrey J."/>
            <person name="Miner T."/>
            <person name="Herter B."/>
            <person name="Appelbaum E."/>
            <person name="Cordes M."/>
            <person name="Lek S."/>
            <person name="Wollam A."/>
            <person name="Pepin K.H."/>
            <person name="Palsikar V.B."/>
            <person name="Mitreva M."/>
            <person name="Wilson R.K."/>
        </authorList>
    </citation>
    <scope>NUCLEOTIDE SEQUENCE [LARGE SCALE GENOMIC DNA]</scope>
    <source>
        <strain evidence="2 3">ATCC 700332</strain>
    </source>
</reference>
<dbReference type="Proteomes" id="UP000016649">
    <property type="component" value="Unassembled WGS sequence"/>
</dbReference>
<feature type="transmembrane region" description="Helical" evidence="1">
    <location>
        <begin position="53"/>
        <end position="71"/>
    </location>
</feature>
<name>A0ABN0NX33_TRELE</name>
<evidence type="ECO:0000313" key="2">
    <source>
        <dbReference type="EMBL" id="ERJ91965.1"/>
    </source>
</evidence>
<feature type="transmembrane region" description="Helical" evidence="1">
    <location>
        <begin position="78"/>
        <end position="97"/>
    </location>
</feature>
<gene>
    <name evidence="2" type="ORF">HMPREF9193_01623</name>
</gene>
<feature type="transmembrane region" description="Helical" evidence="1">
    <location>
        <begin position="150"/>
        <end position="167"/>
    </location>
</feature>
<keyword evidence="1" id="KW-1133">Transmembrane helix</keyword>
<protein>
    <submittedName>
        <fullName evidence="2">Uncharacterized protein</fullName>
    </submittedName>
</protein>
<feature type="transmembrane region" description="Helical" evidence="1">
    <location>
        <begin position="117"/>
        <end position="138"/>
    </location>
</feature>
<sequence>MPALLKIPLLFILNALVFFLPTAYYVSYALVCTVCARYAGFSFKQQLYDLKPVAGYALLLLCAHALSEALGTPGDIGALGAFVLKLICAVQTTSLFFNTTTSLELKQALEKILPKTAAISFTLFLVFIPLLFSVWAQAQRAWKARAGKNGIKKLFVLLPVFISLSFYKAQNLFYSLQNRS</sequence>